<reference evidence="9 10" key="1">
    <citation type="submission" date="2019-08" db="EMBL/GenBank/DDBJ databases">
        <title>In-depth cultivation of the pig gut microbiome towards novel bacterial diversity and tailored functional studies.</title>
        <authorList>
            <person name="Wylensek D."/>
            <person name="Hitch T.C.A."/>
            <person name="Clavel T."/>
        </authorList>
    </citation>
    <scope>NUCLEOTIDE SEQUENCE [LARGE SCALE GENOMIC DNA]</scope>
    <source>
        <strain evidence="9 10">CA-Schmier-601-WT-1</strain>
    </source>
</reference>
<evidence type="ECO:0000256" key="2">
    <source>
        <dbReference type="ARBA" id="ARBA00022553"/>
    </source>
</evidence>
<dbReference type="PRINTS" id="PR00509">
    <property type="entry name" value="PGMPMM"/>
</dbReference>
<dbReference type="SUPFAM" id="SSF55957">
    <property type="entry name" value="Phosphoglucomutase, C-terminal domain"/>
    <property type="match status" value="1"/>
</dbReference>
<dbReference type="PANTHER" id="PTHR45745">
    <property type="entry name" value="PHOSPHOMANNOMUTASE 45A"/>
    <property type="match status" value="1"/>
</dbReference>
<evidence type="ECO:0000256" key="4">
    <source>
        <dbReference type="ARBA" id="ARBA00022842"/>
    </source>
</evidence>
<dbReference type="Gene3D" id="3.30.310.50">
    <property type="entry name" value="Alpha-D-phosphohexomutase, C-terminal domain"/>
    <property type="match status" value="1"/>
</dbReference>
<comment type="similarity">
    <text evidence="1">Belongs to the phosphohexose mutase family.</text>
</comment>
<evidence type="ECO:0000313" key="10">
    <source>
        <dbReference type="Proteomes" id="UP000469325"/>
    </source>
</evidence>
<keyword evidence="3" id="KW-0479">Metal-binding</keyword>
<dbReference type="Proteomes" id="UP000469325">
    <property type="component" value="Unassembled WGS sequence"/>
</dbReference>
<evidence type="ECO:0000259" key="6">
    <source>
        <dbReference type="Pfam" id="PF02878"/>
    </source>
</evidence>
<dbReference type="InterPro" id="IPR005846">
    <property type="entry name" value="A-D-PHexomutase_a/b/a-III"/>
</dbReference>
<dbReference type="InterPro" id="IPR016055">
    <property type="entry name" value="A-D-PHexomutase_a/b/a-I/II/III"/>
</dbReference>
<dbReference type="AlphaFoldDB" id="A0A6N7XPT8"/>
<feature type="domain" description="Alpha-D-phosphohexomutase alpha/beta/alpha" evidence="8">
    <location>
        <begin position="262"/>
        <end position="364"/>
    </location>
</feature>
<dbReference type="Gene3D" id="3.40.120.10">
    <property type="entry name" value="Alpha-D-Glucose-1,6-Bisphosphate, subunit A, domain 3"/>
    <property type="match status" value="3"/>
</dbReference>
<dbReference type="GO" id="GO:0005975">
    <property type="term" value="P:carbohydrate metabolic process"/>
    <property type="evidence" value="ECO:0007669"/>
    <property type="project" value="InterPro"/>
</dbReference>
<organism evidence="9 10">
    <name type="scientific">Olsenella porci</name>
    <dbReference type="NCBI Taxonomy" id="2652279"/>
    <lineage>
        <taxon>Bacteria</taxon>
        <taxon>Bacillati</taxon>
        <taxon>Actinomycetota</taxon>
        <taxon>Coriobacteriia</taxon>
        <taxon>Coriobacteriales</taxon>
        <taxon>Atopobiaceae</taxon>
        <taxon>Olsenella</taxon>
    </lineage>
</organism>
<keyword evidence="4" id="KW-0460">Magnesium</keyword>
<dbReference type="InterPro" id="IPR005844">
    <property type="entry name" value="A-D-PHexomutase_a/b/a-I"/>
</dbReference>
<proteinExistence type="inferred from homology"/>
<evidence type="ECO:0000256" key="3">
    <source>
        <dbReference type="ARBA" id="ARBA00022723"/>
    </source>
</evidence>
<feature type="domain" description="Alpha-D-phosphohexomutase alpha/beta/alpha" evidence="6">
    <location>
        <begin position="5"/>
        <end position="137"/>
    </location>
</feature>
<evidence type="ECO:0000256" key="1">
    <source>
        <dbReference type="ARBA" id="ARBA00010231"/>
    </source>
</evidence>
<dbReference type="PANTHER" id="PTHR45745:SF1">
    <property type="entry name" value="PHOSPHOGLUCOMUTASE 2B-RELATED"/>
    <property type="match status" value="1"/>
</dbReference>
<gene>
    <name evidence="9" type="ORF">FYJ68_00005</name>
</gene>
<evidence type="ECO:0000313" key="9">
    <source>
        <dbReference type="EMBL" id="MST71511.1"/>
    </source>
</evidence>
<dbReference type="GO" id="GO:0008973">
    <property type="term" value="F:phosphopentomutase activity"/>
    <property type="evidence" value="ECO:0007669"/>
    <property type="project" value="TreeGrafter"/>
</dbReference>
<name>A0A6N7XPT8_9ACTN</name>
<comment type="caution">
    <text evidence="9">The sequence shown here is derived from an EMBL/GenBank/DDBJ whole genome shotgun (WGS) entry which is preliminary data.</text>
</comment>
<dbReference type="InterPro" id="IPR036900">
    <property type="entry name" value="A-D-PHexomutase_C_sf"/>
</dbReference>
<evidence type="ECO:0000259" key="7">
    <source>
        <dbReference type="Pfam" id="PF02879"/>
    </source>
</evidence>
<sequence>MRIIHFGTNGWRERVDDGFDEESVARLASSFGLVWGSRHEGARVFVGYDTREGGRSFACVVAGVVASFGLDVRLSNVPCPLPALEWAVARDESCCGAIMVTASDAPCDYNGILARGEDGGAISEAFASEIDRGISAEAPADRAAFTESDFVSPYYQTLSGEVDAELISSVGPSVVVDSMFGPARGGFASTLRKLGCKVVEVHSSDRPDFDGIHPRVTEPWVDDCERTVLQSGADLGVAIDGDCARSAIVDAGGRLVSPHDTIPLIMRHWVLERGMSGRVVMTMASSSRVSREAERLGLECTSVPVGFQRLYAEAKVGDVLMASDEYGGICFPAHLMERDGLFVALLAIEAFCASGKGIRDLVDQIAGENGHMDYARKDLRLEPALVQSFRNVLPGLNPREVAGREPKTISHADGLKLGFEDDSWVMLRPSRAQSVVRAYAEAPTPEQRDGLLDAVCSLALADR</sequence>
<dbReference type="EMBL" id="VUNC01000001">
    <property type="protein sequence ID" value="MST71511.1"/>
    <property type="molecule type" value="Genomic_DNA"/>
</dbReference>
<keyword evidence="5" id="KW-0413">Isomerase</keyword>
<evidence type="ECO:0000256" key="5">
    <source>
        <dbReference type="ARBA" id="ARBA00023235"/>
    </source>
</evidence>
<dbReference type="Pfam" id="PF02878">
    <property type="entry name" value="PGM_PMM_I"/>
    <property type="match status" value="1"/>
</dbReference>
<evidence type="ECO:0000259" key="8">
    <source>
        <dbReference type="Pfam" id="PF02880"/>
    </source>
</evidence>
<dbReference type="RefSeq" id="WP_154433288.1">
    <property type="nucleotide sequence ID" value="NZ_VUNC01000001.1"/>
</dbReference>
<dbReference type="GO" id="GO:0006166">
    <property type="term" value="P:purine ribonucleoside salvage"/>
    <property type="evidence" value="ECO:0007669"/>
    <property type="project" value="TreeGrafter"/>
</dbReference>
<dbReference type="GO" id="GO:0046872">
    <property type="term" value="F:metal ion binding"/>
    <property type="evidence" value="ECO:0007669"/>
    <property type="project" value="UniProtKB-KW"/>
</dbReference>
<accession>A0A6N7XPT8</accession>
<feature type="domain" description="Alpha-D-phosphohexomutase alpha/beta/alpha" evidence="7">
    <location>
        <begin position="153"/>
        <end position="252"/>
    </location>
</feature>
<keyword evidence="10" id="KW-1185">Reference proteome</keyword>
<dbReference type="SUPFAM" id="SSF53738">
    <property type="entry name" value="Phosphoglucomutase, first 3 domains"/>
    <property type="match status" value="2"/>
</dbReference>
<dbReference type="InterPro" id="IPR005845">
    <property type="entry name" value="A-D-PHexomutase_a/b/a-II"/>
</dbReference>
<protein>
    <submittedName>
        <fullName evidence="9">Phosphoglucomutase</fullName>
    </submittedName>
</protein>
<keyword evidence="2" id="KW-0597">Phosphoprotein</keyword>
<dbReference type="Pfam" id="PF02880">
    <property type="entry name" value="PGM_PMM_III"/>
    <property type="match status" value="1"/>
</dbReference>
<dbReference type="Pfam" id="PF02879">
    <property type="entry name" value="PGM_PMM_II"/>
    <property type="match status" value="1"/>
</dbReference>
<dbReference type="InterPro" id="IPR005841">
    <property type="entry name" value="Alpha-D-phosphohexomutase_SF"/>
</dbReference>